<dbReference type="EMBL" id="JARTFS010000006">
    <property type="protein sequence ID" value="MED4401321.1"/>
    <property type="molecule type" value="Genomic_DNA"/>
</dbReference>
<gene>
    <name evidence="2" type="ORF">P9271_08330</name>
</gene>
<protein>
    <submittedName>
        <fullName evidence="2">Uncharacterized protein</fullName>
    </submittedName>
</protein>
<proteinExistence type="predicted"/>
<organism evidence="2 3">
    <name type="scientific">Metabacillus fastidiosus</name>
    <dbReference type="NCBI Taxonomy" id="1458"/>
    <lineage>
        <taxon>Bacteria</taxon>
        <taxon>Bacillati</taxon>
        <taxon>Bacillota</taxon>
        <taxon>Bacilli</taxon>
        <taxon>Bacillales</taxon>
        <taxon>Bacillaceae</taxon>
        <taxon>Metabacillus</taxon>
    </lineage>
</organism>
<keyword evidence="1" id="KW-1133">Transmembrane helix</keyword>
<feature type="transmembrane region" description="Helical" evidence="1">
    <location>
        <begin position="12"/>
        <end position="35"/>
    </location>
</feature>
<dbReference type="RefSeq" id="WP_156483567.1">
    <property type="nucleotide sequence ID" value="NZ_JARTFQ010000005.1"/>
</dbReference>
<evidence type="ECO:0000313" key="3">
    <source>
        <dbReference type="Proteomes" id="UP001342826"/>
    </source>
</evidence>
<keyword evidence="3" id="KW-1185">Reference proteome</keyword>
<evidence type="ECO:0000313" key="2">
    <source>
        <dbReference type="EMBL" id="MED4401321.1"/>
    </source>
</evidence>
<evidence type="ECO:0000256" key="1">
    <source>
        <dbReference type="SAM" id="Phobius"/>
    </source>
</evidence>
<accession>A0ABU6NZM0</accession>
<comment type="caution">
    <text evidence="2">The sequence shown here is derived from an EMBL/GenBank/DDBJ whole genome shotgun (WGS) entry which is preliminary data.</text>
</comment>
<reference evidence="2 3" key="1">
    <citation type="submission" date="2023-03" db="EMBL/GenBank/DDBJ databases">
        <title>Bacillus Genome Sequencing.</title>
        <authorList>
            <person name="Dunlap C."/>
        </authorList>
    </citation>
    <scope>NUCLEOTIDE SEQUENCE [LARGE SCALE GENOMIC DNA]</scope>
    <source>
        <strain evidence="2 3">NRS-1717</strain>
    </source>
</reference>
<dbReference type="GeneID" id="301143460"/>
<keyword evidence="1" id="KW-0812">Transmembrane</keyword>
<name>A0ABU6NZM0_9BACI</name>
<keyword evidence="1" id="KW-0472">Membrane</keyword>
<sequence length="47" mass="5304">MGKNHNGKLLAIIWMLVGSTLLASIFNIVLINYLVEIKRKVNVYLSC</sequence>
<dbReference type="Proteomes" id="UP001342826">
    <property type="component" value="Unassembled WGS sequence"/>
</dbReference>